<dbReference type="CDD" id="cd07067">
    <property type="entry name" value="HP_PGM_like"/>
    <property type="match status" value="1"/>
</dbReference>
<evidence type="ECO:0000313" key="1">
    <source>
        <dbReference type="EMBL" id="RZO23992.1"/>
    </source>
</evidence>
<protein>
    <submittedName>
        <fullName evidence="1">Phosphohistidine phosphatase SixA</fullName>
    </submittedName>
</protein>
<dbReference type="PANTHER" id="PTHR47623">
    <property type="entry name" value="OS09G0287300 PROTEIN"/>
    <property type="match status" value="1"/>
</dbReference>
<dbReference type="PANTHER" id="PTHR47623:SF1">
    <property type="entry name" value="OS09G0287300 PROTEIN"/>
    <property type="match status" value="1"/>
</dbReference>
<dbReference type="SUPFAM" id="SSF53254">
    <property type="entry name" value="Phosphoglycerate mutase-like"/>
    <property type="match status" value="1"/>
</dbReference>
<proteinExistence type="predicted"/>
<reference evidence="1 2" key="1">
    <citation type="submission" date="2019-02" db="EMBL/GenBank/DDBJ databases">
        <title>Prokaryotic population dynamics and viral predation in marine succession experiment using metagenomics: the confinement effect.</title>
        <authorList>
            <person name="Haro-Moreno J.M."/>
            <person name="Rodriguez-Valera F."/>
            <person name="Lopez-Perez M."/>
        </authorList>
    </citation>
    <scope>NUCLEOTIDE SEQUENCE [LARGE SCALE GENOMIC DNA]</scope>
    <source>
        <strain evidence="1">MED-G166</strain>
    </source>
</reference>
<dbReference type="AlphaFoldDB" id="A0A520MRZ1"/>
<dbReference type="SMART" id="SM00855">
    <property type="entry name" value="PGAM"/>
    <property type="match status" value="1"/>
</dbReference>
<dbReference type="Pfam" id="PF00300">
    <property type="entry name" value="His_Phos_1"/>
    <property type="match status" value="1"/>
</dbReference>
<dbReference type="InterPro" id="IPR013078">
    <property type="entry name" value="His_Pase_superF_clade-1"/>
</dbReference>
<evidence type="ECO:0000313" key="2">
    <source>
        <dbReference type="Proteomes" id="UP000320146"/>
    </source>
</evidence>
<comment type="caution">
    <text evidence="1">The sequence shown here is derived from an EMBL/GenBank/DDBJ whole genome shotgun (WGS) entry which is preliminary data.</text>
</comment>
<name>A0A520MRZ1_9GAMM</name>
<organism evidence="1 2">
    <name type="scientific">SAR86 cluster bacterium</name>
    <dbReference type="NCBI Taxonomy" id="2030880"/>
    <lineage>
        <taxon>Bacteria</taxon>
        <taxon>Pseudomonadati</taxon>
        <taxon>Pseudomonadota</taxon>
        <taxon>Gammaproteobacteria</taxon>
        <taxon>SAR86 cluster</taxon>
    </lineage>
</organism>
<accession>A0A520MRZ1</accession>
<gene>
    <name evidence="1" type="ORF">EVA99_02555</name>
</gene>
<sequence>MKNIFFLRHAKSSWDDFALKDFDRPLSTRGIQDADLMGNFFLSKKINLELILSSPSKRTKETIEHFFSKNKPRISFLDNIYHASIEDILDNLYQIPEEIKTVMVVGHNPSMHDLTEFLTQKFINKYPTCALAQISTENKWVELTQGCSNLENFMKPSELR</sequence>
<dbReference type="Gene3D" id="3.40.50.1240">
    <property type="entry name" value="Phosphoglycerate mutase-like"/>
    <property type="match status" value="1"/>
</dbReference>
<dbReference type="EMBL" id="SHBL01000017">
    <property type="protein sequence ID" value="RZO23992.1"/>
    <property type="molecule type" value="Genomic_DNA"/>
</dbReference>
<dbReference type="Proteomes" id="UP000320146">
    <property type="component" value="Unassembled WGS sequence"/>
</dbReference>
<dbReference type="InterPro" id="IPR029033">
    <property type="entry name" value="His_PPase_superfam"/>
</dbReference>